<dbReference type="RefSeq" id="WP_013747350.1">
    <property type="nucleotide sequence ID" value="NZ_KE356190.1"/>
</dbReference>
<keyword evidence="1" id="KW-1133">Transmembrane helix</keyword>
<gene>
    <name evidence="2" type="ORF">CP99DC5_0819</name>
</gene>
<name>A0ABP2X2U3_CHLPS</name>
<proteinExistence type="predicted"/>
<keyword evidence="3" id="KW-1185">Reference proteome</keyword>
<protein>
    <submittedName>
        <fullName evidence="2">Membrane protein</fullName>
    </submittedName>
</protein>
<feature type="transmembrane region" description="Helical" evidence="1">
    <location>
        <begin position="90"/>
        <end position="111"/>
    </location>
</feature>
<sequence length="132" mass="14968">MYRNNQDFVAHESYFPKILRLGCIRNHQGIIHNDWLLNNKKIVLETLARAIPLLGNILGASKLFSIFAVPTKEDSKVDIAVHTFAGILEMLGLGLIVLVLKIIFTVTVVLVRFFQKQPEFAQCPIRYYGNIA</sequence>
<reference evidence="2 3" key="1">
    <citation type="submission" date="2013-04" db="EMBL/GenBank/DDBJ databases">
        <title>Genome sequence of Chlamydia psittaci 99DC5.</title>
        <authorList>
            <person name="Huot-Creasy H."/>
            <person name="McCracken C.L."/>
            <person name="Humphries M."/>
            <person name="Sachse K."/>
            <person name="Laroucau K."/>
            <person name="Bavoil P."/>
            <person name="Myers G.S."/>
        </authorList>
    </citation>
    <scope>NUCLEOTIDE SEQUENCE [LARGE SCALE GENOMIC DNA]</scope>
    <source>
        <strain evidence="2 3">99DC5</strain>
    </source>
</reference>
<dbReference type="EMBL" id="ATLC01000053">
    <property type="protein sequence ID" value="EPJ27669.1"/>
    <property type="molecule type" value="Genomic_DNA"/>
</dbReference>
<dbReference type="GeneID" id="23672199"/>
<accession>A0ABP2X2U3</accession>
<organism evidence="2 3">
    <name type="scientific">Chlamydia psittaci 99DC5</name>
    <dbReference type="NCBI Taxonomy" id="1112251"/>
    <lineage>
        <taxon>Bacteria</taxon>
        <taxon>Pseudomonadati</taxon>
        <taxon>Chlamydiota</taxon>
        <taxon>Chlamydiia</taxon>
        <taxon>Chlamydiales</taxon>
        <taxon>Chlamydiaceae</taxon>
        <taxon>Chlamydia/Chlamydophila group</taxon>
        <taxon>Chlamydia</taxon>
    </lineage>
</organism>
<keyword evidence="1" id="KW-0472">Membrane</keyword>
<comment type="caution">
    <text evidence="2">The sequence shown here is derived from an EMBL/GenBank/DDBJ whole genome shotgun (WGS) entry which is preliminary data.</text>
</comment>
<keyword evidence="1" id="KW-0812">Transmembrane</keyword>
<evidence type="ECO:0000256" key="1">
    <source>
        <dbReference type="SAM" id="Phobius"/>
    </source>
</evidence>
<evidence type="ECO:0000313" key="3">
    <source>
        <dbReference type="Proteomes" id="UP000014627"/>
    </source>
</evidence>
<feature type="transmembrane region" description="Helical" evidence="1">
    <location>
        <begin position="50"/>
        <end position="70"/>
    </location>
</feature>
<evidence type="ECO:0000313" key="2">
    <source>
        <dbReference type="EMBL" id="EPJ27669.1"/>
    </source>
</evidence>
<dbReference type="Proteomes" id="UP000014627">
    <property type="component" value="Unassembled WGS sequence"/>
</dbReference>